<evidence type="ECO:0000256" key="2">
    <source>
        <dbReference type="ARBA" id="ARBA00022598"/>
    </source>
</evidence>
<dbReference type="PANTHER" id="PTHR11096">
    <property type="entry name" value="RNA 3' TERMINAL PHOSPHATE CYCLASE"/>
    <property type="match status" value="1"/>
</dbReference>
<organism evidence="9 10">
    <name type="scientific">Candidatus Nealsonbacteria bacterium CG23_combo_of_CG06-09_8_20_14_all_37_18</name>
    <dbReference type="NCBI Taxonomy" id="1974720"/>
    <lineage>
        <taxon>Bacteria</taxon>
        <taxon>Candidatus Nealsoniibacteriota</taxon>
    </lineage>
</organism>
<feature type="domain" description="RNA 3'-terminal phosphate cyclase insert" evidence="8">
    <location>
        <begin position="197"/>
        <end position="291"/>
    </location>
</feature>
<dbReference type="GO" id="GO:0005524">
    <property type="term" value="F:ATP binding"/>
    <property type="evidence" value="ECO:0007669"/>
    <property type="project" value="UniProtKB-KW"/>
</dbReference>
<evidence type="ECO:0000256" key="6">
    <source>
        <dbReference type="NCBIfam" id="TIGR03399"/>
    </source>
</evidence>
<dbReference type="InterPro" id="IPR000228">
    <property type="entry name" value="RNA3'_term_phos_cyc"/>
</dbReference>
<dbReference type="Gene3D" id="3.30.360.20">
    <property type="entry name" value="RNA 3'-terminal phosphate cyclase, insert domain"/>
    <property type="match status" value="1"/>
</dbReference>
<protein>
    <recommendedName>
        <fullName evidence="5 6">RNA 3'-terminal phosphate cyclase</fullName>
        <shortName evidence="5">RNA cyclase</shortName>
        <shortName evidence="5">RNA-3'-phosphate cyclase</shortName>
        <ecNumber evidence="5 6">6.5.1.4</ecNumber>
    </recommendedName>
</protein>
<dbReference type="SUPFAM" id="SSF52913">
    <property type="entry name" value="RNA 3'-terminal phosphate cyclase, RPTC, insert domain"/>
    <property type="match status" value="1"/>
</dbReference>
<feature type="active site" description="Tele-AMP-histidine intermediate" evidence="5">
    <location>
        <position position="327"/>
    </location>
</feature>
<keyword evidence="3 5" id="KW-0547">Nucleotide-binding</keyword>
<dbReference type="GO" id="GO:0005737">
    <property type="term" value="C:cytoplasm"/>
    <property type="evidence" value="ECO:0007669"/>
    <property type="project" value="UniProtKB-SubCell"/>
</dbReference>
<reference evidence="9 10" key="1">
    <citation type="submission" date="2017-09" db="EMBL/GenBank/DDBJ databases">
        <title>Depth-based differentiation of microbial function through sediment-hosted aquifers and enrichment of novel symbionts in the deep terrestrial subsurface.</title>
        <authorList>
            <person name="Probst A.J."/>
            <person name="Ladd B."/>
            <person name="Jarett J.K."/>
            <person name="Geller-Mcgrath D.E."/>
            <person name="Sieber C.M."/>
            <person name="Emerson J.B."/>
            <person name="Anantharaman K."/>
            <person name="Thomas B.C."/>
            <person name="Malmstrom R."/>
            <person name="Stieglmeier M."/>
            <person name="Klingl A."/>
            <person name="Woyke T."/>
            <person name="Ryan C.M."/>
            <person name="Banfield J.F."/>
        </authorList>
    </citation>
    <scope>NUCLEOTIDE SEQUENCE [LARGE SCALE GENOMIC DNA]</scope>
    <source>
        <strain evidence="9">CG23_combo_of_CG06-09_8_20_14_all_37_18</strain>
    </source>
</reference>
<dbReference type="PIRSF" id="PIRSF005378">
    <property type="entry name" value="RNA3'_term_phos_cycl_euk"/>
    <property type="match status" value="1"/>
</dbReference>
<dbReference type="GO" id="GO:0006396">
    <property type="term" value="P:RNA processing"/>
    <property type="evidence" value="ECO:0007669"/>
    <property type="project" value="UniProtKB-UniRule"/>
</dbReference>
<dbReference type="Proteomes" id="UP000229952">
    <property type="component" value="Unassembled WGS sequence"/>
</dbReference>
<dbReference type="EC" id="6.5.1.4" evidence="5 6"/>
<evidence type="ECO:0000256" key="4">
    <source>
        <dbReference type="ARBA" id="ARBA00024481"/>
    </source>
</evidence>
<comment type="catalytic activity">
    <reaction evidence="4 5">
        <text>a 3'-end 3'-phospho-ribonucleotide-RNA + ATP = a 3'-end 2',3'-cyclophospho-ribonucleotide-RNA + AMP + diphosphate</text>
        <dbReference type="Rhea" id="RHEA:23976"/>
        <dbReference type="Rhea" id="RHEA-COMP:10463"/>
        <dbReference type="Rhea" id="RHEA-COMP:10464"/>
        <dbReference type="ChEBI" id="CHEBI:30616"/>
        <dbReference type="ChEBI" id="CHEBI:33019"/>
        <dbReference type="ChEBI" id="CHEBI:83062"/>
        <dbReference type="ChEBI" id="CHEBI:83064"/>
        <dbReference type="ChEBI" id="CHEBI:456215"/>
        <dbReference type="EC" id="6.5.1.4"/>
    </reaction>
</comment>
<dbReference type="HAMAP" id="MF_00200">
    <property type="entry name" value="RTC"/>
    <property type="match status" value="1"/>
</dbReference>
<comment type="function">
    <text evidence="5">Catalyzes the conversion of 3'-phosphate to a 2',3'-cyclic phosphodiester at the end of RNA. The mechanism of action of the enzyme occurs in 3 steps: (A) adenylation of the enzyme by ATP; (B) transfer of adenylate to an RNA-N3'P to produce RNA-N3'PP5'A; (C) and attack of the adjacent 2'-hydroxyl on the 3'-phosphorus in the diester linkage to produce the cyclic end product. The biological role of this enzyme is unknown but it is likely to function in some aspects of cellular RNA processing.</text>
</comment>
<dbReference type="SUPFAM" id="SSF55205">
    <property type="entry name" value="EPT/RTPC-like"/>
    <property type="match status" value="2"/>
</dbReference>
<dbReference type="InterPro" id="IPR013791">
    <property type="entry name" value="RNA3'-term_phos_cycl_insert"/>
</dbReference>
<dbReference type="Gene3D" id="3.65.10.20">
    <property type="entry name" value="RNA 3'-terminal phosphate cyclase domain"/>
    <property type="match status" value="1"/>
</dbReference>
<evidence type="ECO:0000313" key="9">
    <source>
        <dbReference type="EMBL" id="PIP24100.1"/>
    </source>
</evidence>
<name>A0A2G9YXY3_9BACT</name>
<keyword evidence="5" id="KW-0067">ATP-binding</keyword>
<evidence type="ECO:0000256" key="5">
    <source>
        <dbReference type="HAMAP-Rule" id="MF_00200"/>
    </source>
</evidence>
<evidence type="ECO:0000259" key="8">
    <source>
        <dbReference type="Pfam" id="PF05189"/>
    </source>
</evidence>
<dbReference type="EMBL" id="PCRQ01000071">
    <property type="protein sequence ID" value="PIP24100.1"/>
    <property type="molecule type" value="Genomic_DNA"/>
</dbReference>
<sequence>MIDIDGSFGSGGGQILRTACALSAVTKKSCHVFNIRKNRPRPGLMPQHLSGIQSLAKLSNAKLEGDELDSEKIKFYPGEIGTKDLHIKIETAGSITLVLQTLILPALFTRAIAKGEEETLVSSPAPNPVKITFDGGATDTFFSPTIDHFQYVFLKILEKIGVKTEVNVLKRGYYPEGGANVEVKIYPSKLKKINLIERENLKKILIISGASEFLKGKKVAERQLMGAREILGKLSLPTEERIEYYQTQCPGSQVCLIGEFENTVIGVDNLGKLGKRAEDVGKEAALELLKEQKSEACLDKYLADQALPYLALAEGKSSVTVSEITNHCRTNIWVIEKFLEGRFEIKNNLIAWLPRT</sequence>
<keyword evidence="5" id="KW-0963">Cytoplasm</keyword>
<dbReference type="GO" id="GO:0003963">
    <property type="term" value="F:RNA-3'-phosphate cyclase activity"/>
    <property type="evidence" value="ECO:0007669"/>
    <property type="project" value="UniProtKB-UniRule"/>
</dbReference>
<feature type="binding site" evidence="5">
    <location>
        <position position="100"/>
    </location>
    <ligand>
        <name>ATP</name>
        <dbReference type="ChEBI" id="CHEBI:30616"/>
    </ligand>
</feature>
<proteinExistence type="inferred from homology"/>
<evidence type="ECO:0000256" key="3">
    <source>
        <dbReference type="ARBA" id="ARBA00022741"/>
    </source>
</evidence>
<evidence type="ECO:0000256" key="1">
    <source>
        <dbReference type="ARBA" id="ARBA00009206"/>
    </source>
</evidence>
<dbReference type="InterPro" id="IPR036553">
    <property type="entry name" value="RPTC_insert"/>
</dbReference>
<dbReference type="Pfam" id="PF01137">
    <property type="entry name" value="RTC"/>
    <property type="match status" value="1"/>
</dbReference>
<dbReference type="InterPro" id="IPR017770">
    <property type="entry name" value="RNA3'_term_phos_cyc_type_1"/>
</dbReference>
<dbReference type="InterPro" id="IPR037136">
    <property type="entry name" value="RNA3'_phos_cyclase_dom_sf"/>
</dbReference>
<comment type="similarity">
    <text evidence="1 5">Belongs to the RNA 3'-terminal cyclase family. Type 1 subfamily.</text>
</comment>
<evidence type="ECO:0000313" key="10">
    <source>
        <dbReference type="Proteomes" id="UP000229952"/>
    </source>
</evidence>
<comment type="subcellular location">
    <subcellularLocation>
        <location evidence="5">Cytoplasm</location>
    </subcellularLocation>
</comment>
<evidence type="ECO:0000259" key="7">
    <source>
        <dbReference type="Pfam" id="PF01137"/>
    </source>
</evidence>
<keyword evidence="2 5" id="KW-0436">Ligase</keyword>
<dbReference type="PANTHER" id="PTHR11096:SF0">
    <property type="entry name" value="RNA 3'-TERMINAL PHOSPHATE CYCLASE"/>
    <property type="match status" value="1"/>
</dbReference>
<dbReference type="InterPro" id="IPR013792">
    <property type="entry name" value="RNA3'P_cycl/enolpyr_Trfase_a/b"/>
</dbReference>
<gene>
    <name evidence="5" type="primary">rtcA</name>
    <name evidence="9" type="ORF">COX35_02600</name>
</gene>
<accession>A0A2G9YXY3</accession>
<dbReference type="AlphaFoldDB" id="A0A2G9YXY3"/>
<feature type="domain" description="RNA 3'-terminal phosphate cyclase" evidence="7">
    <location>
        <begin position="9"/>
        <end position="345"/>
    </location>
</feature>
<dbReference type="Pfam" id="PF05189">
    <property type="entry name" value="RTC_insert"/>
    <property type="match status" value="1"/>
</dbReference>
<dbReference type="InterPro" id="IPR023797">
    <property type="entry name" value="RNA3'_phos_cyclase_dom"/>
</dbReference>
<feature type="binding site" evidence="5">
    <location>
        <begin position="301"/>
        <end position="305"/>
    </location>
    <ligand>
        <name>ATP</name>
        <dbReference type="ChEBI" id="CHEBI:30616"/>
    </ligand>
</feature>
<dbReference type="NCBIfam" id="TIGR03399">
    <property type="entry name" value="RNA_3prim_cycl"/>
    <property type="match status" value="1"/>
</dbReference>
<comment type="caution">
    <text evidence="9">The sequence shown here is derived from an EMBL/GenBank/DDBJ whole genome shotgun (WGS) entry which is preliminary data.</text>
</comment>